<dbReference type="PANTHER" id="PTHR12864">
    <property type="entry name" value="RAN BINDING PROTEIN 9-RELATED"/>
    <property type="match status" value="1"/>
</dbReference>
<dbReference type="SMART" id="SM00757">
    <property type="entry name" value="CRA"/>
    <property type="match status" value="1"/>
</dbReference>
<evidence type="ECO:0000256" key="1">
    <source>
        <dbReference type="SAM" id="MobiDB-lite"/>
    </source>
</evidence>
<feature type="region of interest" description="Disordered" evidence="1">
    <location>
        <begin position="125"/>
        <end position="144"/>
    </location>
</feature>
<gene>
    <name evidence="3" type="ORF">B0F90DRAFT_1690253</name>
</gene>
<dbReference type="EMBL" id="WTXG01000003">
    <property type="protein sequence ID" value="KAI0306480.1"/>
    <property type="molecule type" value="Genomic_DNA"/>
</dbReference>
<comment type="caution">
    <text evidence="3">The sequence shown here is derived from an EMBL/GenBank/DDBJ whole genome shotgun (WGS) entry which is preliminary data.</text>
</comment>
<feature type="region of interest" description="Disordered" evidence="1">
    <location>
        <begin position="182"/>
        <end position="209"/>
    </location>
</feature>
<dbReference type="Proteomes" id="UP001203297">
    <property type="component" value="Unassembled WGS sequence"/>
</dbReference>
<sequence length="369" mass="41603">MSSSSSHIYTPTPPLTHRNWQVNTYLFHLYQSFISQKRALILDYLVQRCYTRTARAFAADSTIRHLDADGDEIRRPHGEDDALGITEEVLHQADLRRDVQTGILSGRIDDTINLLNDNFPSILSSSASTSAGTESTTHKVEHSQSRRVRTVLPFTVEPAHLYLDLRILAFIEASRTKPLPYSLSRPPTSDPELIPRISPSSNFRDPSGEADGDAHLARLLKHVYELYDCAQALQDPHERAEYQHELSAVSSLLAYKVPEQSPMAKYLAQERRQLVADEINSAILYRAGCHPISYLELCVRYNTAIWNYMNEHDFRVPHSRGWPAGIVLPSRSQPMPPSAPLAAKVSVSRQDDLEIVPTFDLSRFLSTST</sequence>
<feature type="domain" description="CRA" evidence="2">
    <location>
        <begin position="221"/>
        <end position="315"/>
    </location>
</feature>
<dbReference type="InterPro" id="IPR006594">
    <property type="entry name" value="LisH"/>
</dbReference>
<keyword evidence="4" id="KW-1185">Reference proteome</keyword>
<organism evidence="3 4">
    <name type="scientific">Multifurca ochricompacta</name>
    <dbReference type="NCBI Taxonomy" id="376703"/>
    <lineage>
        <taxon>Eukaryota</taxon>
        <taxon>Fungi</taxon>
        <taxon>Dikarya</taxon>
        <taxon>Basidiomycota</taxon>
        <taxon>Agaricomycotina</taxon>
        <taxon>Agaricomycetes</taxon>
        <taxon>Russulales</taxon>
        <taxon>Russulaceae</taxon>
        <taxon>Multifurca</taxon>
    </lineage>
</organism>
<dbReference type="InterPro" id="IPR024964">
    <property type="entry name" value="CTLH/CRA"/>
</dbReference>
<evidence type="ECO:0000259" key="2">
    <source>
        <dbReference type="SMART" id="SM00757"/>
    </source>
</evidence>
<dbReference type="InterPro" id="IPR050618">
    <property type="entry name" value="Ubq-SigPath_Reg"/>
</dbReference>
<reference evidence="3" key="1">
    <citation type="journal article" date="2022" name="New Phytol.">
        <title>Evolutionary transition to the ectomycorrhizal habit in the genomes of a hyperdiverse lineage of mushroom-forming fungi.</title>
        <authorList>
            <person name="Looney B."/>
            <person name="Miyauchi S."/>
            <person name="Morin E."/>
            <person name="Drula E."/>
            <person name="Courty P.E."/>
            <person name="Kohler A."/>
            <person name="Kuo A."/>
            <person name="LaButti K."/>
            <person name="Pangilinan J."/>
            <person name="Lipzen A."/>
            <person name="Riley R."/>
            <person name="Andreopoulos W."/>
            <person name="He G."/>
            <person name="Johnson J."/>
            <person name="Nolan M."/>
            <person name="Tritt A."/>
            <person name="Barry K.W."/>
            <person name="Grigoriev I.V."/>
            <person name="Nagy L.G."/>
            <person name="Hibbett D."/>
            <person name="Henrissat B."/>
            <person name="Matheny P.B."/>
            <person name="Labbe J."/>
            <person name="Martin F.M."/>
        </authorList>
    </citation>
    <scope>NUCLEOTIDE SEQUENCE</scope>
    <source>
        <strain evidence="3">BPL690</strain>
    </source>
</reference>
<dbReference type="Pfam" id="PF10607">
    <property type="entry name" value="CTLH"/>
    <property type="match status" value="1"/>
</dbReference>
<accession>A0AAD4QRQ5</accession>
<dbReference type="PROSITE" id="PS50896">
    <property type="entry name" value="LISH"/>
    <property type="match status" value="1"/>
</dbReference>
<dbReference type="InterPro" id="IPR013144">
    <property type="entry name" value="CRA_dom"/>
</dbReference>
<evidence type="ECO:0000313" key="4">
    <source>
        <dbReference type="Proteomes" id="UP001203297"/>
    </source>
</evidence>
<evidence type="ECO:0000313" key="3">
    <source>
        <dbReference type="EMBL" id="KAI0306480.1"/>
    </source>
</evidence>
<feature type="compositionally biased region" description="Low complexity" evidence="1">
    <location>
        <begin position="125"/>
        <end position="135"/>
    </location>
</feature>
<name>A0AAD4QRQ5_9AGAM</name>
<dbReference type="AlphaFoldDB" id="A0AAD4QRQ5"/>
<proteinExistence type="predicted"/>
<protein>
    <submittedName>
        <fullName evidence="3">CTLH/CRA C-terminal to lish motif domain-containing protein</fullName>
    </submittedName>
</protein>